<feature type="domain" description="Transglycosylase SLT" evidence="3">
    <location>
        <begin position="66"/>
        <end position="171"/>
    </location>
</feature>
<dbReference type="EMBL" id="QFQB01000062">
    <property type="protein sequence ID" value="PZQ45128.1"/>
    <property type="molecule type" value="Genomic_DNA"/>
</dbReference>
<dbReference type="SUPFAM" id="SSF53955">
    <property type="entry name" value="Lysozyme-like"/>
    <property type="match status" value="1"/>
</dbReference>
<dbReference type="PANTHER" id="PTHR37423:SF2">
    <property type="entry name" value="MEMBRANE-BOUND LYTIC MUREIN TRANSGLYCOSYLASE C"/>
    <property type="match status" value="1"/>
</dbReference>
<evidence type="ECO:0000256" key="2">
    <source>
        <dbReference type="SAM" id="SignalP"/>
    </source>
</evidence>
<evidence type="ECO:0000259" key="3">
    <source>
        <dbReference type="Pfam" id="PF01464"/>
    </source>
</evidence>
<comment type="caution">
    <text evidence="4">The sequence shown here is derived from an EMBL/GenBank/DDBJ whole genome shotgun (WGS) entry which is preliminary data.</text>
</comment>
<dbReference type="InterPro" id="IPR023346">
    <property type="entry name" value="Lysozyme-like_dom_sf"/>
</dbReference>
<comment type="similarity">
    <text evidence="1">Belongs to the transglycosylase Slt family.</text>
</comment>
<keyword evidence="2" id="KW-0732">Signal</keyword>
<dbReference type="Proteomes" id="UP000249417">
    <property type="component" value="Unassembled WGS sequence"/>
</dbReference>
<dbReference type="PANTHER" id="PTHR37423">
    <property type="entry name" value="SOLUBLE LYTIC MUREIN TRANSGLYCOSYLASE-RELATED"/>
    <property type="match status" value="1"/>
</dbReference>
<evidence type="ECO:0000256" key="1">
    <source>
        <dbReference type="ARBA" id="ARBA00007734"/>
    </source>
</evidence>
<dbReference type="Pfam" id="PF01464">
    <property type="entry name" value="SLT"/>
    <property type="match status" value="1"/>
</dbReference>
<evidence type="ECO:0000313" key="4">
    <source>
        <dbReference type="EMBL" id="PZQ45128.1"/>
    </source>
</evidence>
<dbReference type="AlphaFoldDB" id="A0A2W5MXR7"/>
<gene>
    <name evidence="4" type="ORF">DI551_08415</name>
</gene>
<proteinExistence type="inferred from homology"/>
<feature type="chain" id="PRO_5016012638" description="Transglycosylase SLT domain-containing protein" evidence="2">
    <location>
        <begin position="22"/>
        <end position="189"/>
    </location>
</feature>
<dbReference type="Gene3D" id="1.10.530.10">
    <property type="match status" value="1"/>
</dbReference>
<protein>
    <recommendedName>
        <fullName evidence="3">Transglycosylase SLT domain-containing protein</fullName>
    </recommendedName>
</protein>
<reference evidence="4 5" key="1">
    <citation type="submission" date="2017-08" db="EMBL/GenBank/DDBJ databases">
        <title>Infants hospitalized years apart are colonized by the same room-sourced microbial strains.</title>
        <authorList>
            <person name="Brooks B."/>
            <person name="Olm M.R."/>
            <person name="Firek B.A."/>
            <person name="Baker R."/>
            <person name="Thomas B.C."/>
            <person name="Morowitz M.J."/>
            <person name="Banfield J.F."/>
        </authorList>
    </citation>
    <scope>NUCLEOTIDE SEQUENCE [LARGE SCALE GENOMIC DNA]</scope>
    <source>
        <strain evidence="4">S2_005_002_R2_29</strain>
    </source>
</reference>
<evidence type="ECO:0000313" key="5">
    <source>
        <dbReference type="Proteomes" id="UP000249417"/>
    </source>
</evidence>
<sequence>MRSLFSIIITICFAASTPANATVMEFKRDGTMTVYPAVDALSFKRHAKFVSPSIPADIPADIDSIVEMASEKYGVSADLIHAMIQTESDYDVFAVSNKGAMGLMQLMPETAKEYGVIDPFNAASNVDAGTNLMSSLLKKYNSDTRLALAAYNAGTGSVSKYNGIPPYKETIEYIGKIEKNLGWQIDSKL</sequence>
<dbReference type="InterPro" id="IPR008258">
    <property type="entry name" value="Transglycosylase_SLT_dom_1"/>
</dbReference>
<accession>A0A2W5MXR7</accession>
<dbReference type="CDD" id="cd00254">
    <property type="entry name" value="LT-like"/>
    <property type="match status" value="1"/>
</dbReference>
<feature type="signal peptide" evidence="2">
    <location>
        <begin position="1"/>
        <end position="21"/>
    </location>
</feature>
<name>A0A2W5MXR7_9BACT</name>
<organism evidence="4 5">
    <name type="scientific">Micavibrio aeruginosavorus</name>
    <dbReference type="NCBI Taxonomy" id="349221"/>
    <lineage>
        <taxon>Bacteria</taxon>
        <taxon>Pseudomonadati</taxon>
        <taxon>Bdellovibrionota</taxon>
        <taxon>Bdellovibrionia</taxon>
        <taxon>Bdellovibrionales</taxon>
        <taxon>Pseudobdellovibrionaceae</taxon>
        <taxon>Micavibrio</taxon>
    </lineage>
</organism>